<sequence length="68" mass="6897">MYGTRALHLYAEEGTVGKAGCTPSSLLPMKCSTALLEEAKYDGGCNDVGLPLAELGSVGEPEGPVALG</sequence>
<proteinExistence type="predicted"/>
<dbReference type="EMBL" id="JASSZA010000001">
    <property type="protein sequence ID" value="KAK2121363.1"/>
    <property type="molecule type" value="Genomic_DNA"/>
</dbReference>
<gene>
    <name evidence="1" type="ORF">P7K49_002749</name>
</gene>
<dbReference type="Proteomes" id="UP001266305">
    <property type="component" value="Unassembled WGS sequence"/>
</dbReference>
<reference evidence="1 2" key="1">
    <citation type="submission" date="2023-05" db="EMBL/GenBank/DDBJ databases">
        <title>B98-5 Cell Line De Novo Hybrid Assembly: An Optical Mapping Approach.</title>
        <authorList>
            <person name="Kananen K."/>
            <person name="Auerbach J.A."/>
            <person name="Kautto E."/>
            <person name="Blachly J.S."/>
        </authorList>
    </citation>
    <scope>NUCLEOTIDE SEQUENCE [LARGE SCALE GENOMIC DNA]</scope>
    <source>
        <strain evidence="1">B95-8</strain>
        <tissue evidence="1">Cell line</tissue>
    </source>
</reference>
<evidence type="ECO:0000313" key="2">
    <source>
        <dbReference type="Proteomes" id="UP001266305"/>
    </source>
</evidence>
<evidence type="ECO:0000313" key="1">
    <source>
        <dbReference type="EMBL" id="KAK2121363.1"/>
    </source>
</evidence>
<name>A0ABQ9WI76_SAGOE</name>
<keyword evidence="2" id="KW-1185">Reference proteome</keyword>
<accession>A0ABQ9WI76</accession>
<organism evidence="1 2">
    <name type="scientific">Saguinus oedipus</name>
    <name type="common">Cotton-top tamarin</name>
    <name type="synonym">Oedipomidas oedipus</name>
    <dbReference type="NCBI Taxonomy" id="9490"/>
    <lineage>
        <taxon>Eukaryota</taxon>
        <taxon>Metazoa</taxon>
        <taxon>Chordata</taxon>
        <taxon>Craniata</taxon>
        <taxon>Vertebrata</taxon>
        <taxon>Euteleostomi</taxon>
        <taxon>Mammalia</taxon>
        <taxon>Eutheria</taxon>
        <taxon>Euarchontoglires</taxon>
        <taxon>Primates</taxon>
        <taxon>Haplorrhini</taxon>
        <taxon>Platyrrhini</taxon>
        <taxon>Cebidae</taxon>
        <taxon>Callitrichinae</taxon>
        <taxon>Saguinus</taxon>
    </lineage>
</organism>
<protein>
    <submittedName>
        <fullName evidence="1">Uncharacterized protein</fullName>
    </submittedName>
</protein>
<comment type="caution">
    <text evidence="1">The sequence shown here is derived from an EMBL/GenBank/DDBJ whole genome shotgun (WGS) entry which is preliminary data.</text>
</comment>